<feature type="transmembrane region" description="Helical" evidence="1">
    <location>
        <begin position="54"/>
        <end position="80"/>
    </location>
</feature>
<keyword evidence="1" id="KW-0812">Transmembrane</keyword>
<keyword evidence="1" id="KW-1133">Transmembrane helix</keyword>
<accession>A0A318U6F6</accession>
<keyword evidence="3" id="KW-1185">Reference proteome</keyword>
<dbReference type="RefSeq" id="WP_110834511.1">
    <property type="nucleotide sequence ID" value="NZ_QKLU01000011.1"/>
</dbReference>
<evidence type="ECO:0000256" key="1">
    <source>
        <dbReference type="SAM" id="Phobius"/>
    </source>
</evidence>
<reference evidence="2 3" key="1">
    <citation type="submission" date="2018-06" db="EMBL/GenBank/DDBJ databases">
        <title>Genomic Encyclopedia of Archaeal and Bacterial Type Strains, Phase II (KMG-II): from individual species to whole genera.</title>
        <authorList>
            <person name="Goeker M."/>
        </authorList>
    </citation>
    <scope>NUCLEOTIDE SEQUENCE [LARGE SCALE GENOMIC DNA]</scope>
    <source>
        <strain evidence="2 3">DSM 27372</strain>
    </source>
</reference>
<sequence length="157" mass="17579">MNKTLGFPLKVWLTSIFIGPLLLLLNTSNSNAVMFNTDITQIIDYVFSSDFVSYYLLAVGIGAACSIPCFLLLWLFYALLKKTALAPWGIRGVLMLFSTGCSAGIFMMFSMSDLGNFWNKGNLVMIASYAIPLVFGLLLYRMDRKIEVVEEVTEKEE</sequence>
<dbReference type="OrthoDB" id="767725at2"/>
<organism evidence="2 3">
    <name type="scientific">Pedobacter nutrimenti</name>
    <dbReference type="NCBI Taxonomy" id="1241337"/>
    <lineage>
        <taxon>Bacteria</taxon>
        <taxon>Pseudomonadati</taxon>
        <taxon>Bacteroidota</taxon>
        <taxon>Sphingobacteriia</taxon>
        <taxon>Sphingobacteriales</taxon>
        <taxon>Sphingobacteriaceae</taxon>
        <taxon>Pedobacter</taxon>
    </lineage>
</organism>
<evidence type="ECO:0000313" key="3">
    <source>
        <dbReference type="Proteomes" id="UP000248198"/>
    </source>
</evidence>
<feature type="transmembrane region" description="Helical" evidence="1">
    <location>
        <begin position="123"/>
        <end position="140"/>
    </location>
</feature>
<dbReference type="AlphaFoldDB" id="A0A318U6F6"/>
<dbReference type="Proteomes" id="UP000248198">
    <property type="component" value="Unassembled WGS sequence"/>
</dbReference>
<keyword evidence="1" id="KW-0472">Membrane</keyword>
<name>A0A318U6F6_9SPHI</name>
<comment type="caution">
    <text evidence="2">The sequence shown here is derived from an EMBL/GenBank/DDBJ whole genome shotgun (WGS) entry which is preliminary data.</text>
</comment>
<proteinExistence type="predicted"/>
<dbReference type="EMBL" id="QKLU01000011">
    <property type="protein sequence ID" value="PYF68831.1"/>
    <property type="molecule type" value="Genomic_DNA"/>
</dbReference>
<gene>
    <name evidence="2" type="ORF">B0O44_1119</name>
</gene>
<evidence type="ECO:0000313" key="2">
    <source>
        <dbReference type="EMBL" id="PYF68831.1"/>
    </source>
</evidence>
<feature type="transmembrane region" description="Helical" evidence="1">
    <location>
        <begin position="92"/>
        <end position="111"/>
    </location>
</feature>
<protein>
    <submittedName>
        <fullName evidence="2">Uncharacterized protein</fullName>
    </submittedName>
</protein>